<evidence type="ECO:0000256" key="2">
    <source>
        <dbReference type="ARBA" id="ARBA00022827"/>
    </source>
</evidence>
<evidence type="ECO:0000313" key="5">
    <source>
        <dbReference type="Proteomes" id="UP001285441"/>
    </source>
</evidence>
<dbReference type="InterPro" id="IPR050346">
    <property type="entry name" value="FMO-like"/>
</dbReference>
<dbReference type="SUPFAM" id="SSF51905">
    <property type="entry name" value="FAD/NAD(P)-binding domain"/>
    <property type="match status" value="1"/>
</dbReference>
<keyword evidence="5" id="KW-1185">Reference proteome</keyword>
<comment type="caution">
    <text evidence="4">The sequence shown here is derived from an EMBL/GenBank/DDBJ whole genome shotgun (WGS) entry which is preliminary data.</text>
</comment>
<dbReference type="AlphaFoldDB" id="A0AAE0K1Q5"/>
<proteinExistence type="predicted"/>
<keyword evidence="2" id="KW-0274">FAD</keyword>
<dbReference type="Gene3D" id="3.50.50.60">
    <property type="entry name" value="FAD/NAD(P)-binding domain"/>
    <property type="match status" value="1"/>
</dbReference>
<protein>
    <recommendedName>
        <fullName evidence="6">Monooxygenase</fullName>
    </recommendedName>
</protein>
<reference evidence="4" key="2">
    <citation type="submission" date="2023-06" db="EMBL/GenBank/DDBJ databases">
        <authorList>
            <consortium name="Lawrence Berkeley National Laboratory"/>
            <person name="Haridas S."/>
            <person name="Hensen N."/>
            <person name="Bonometti L."/>
            <person name="Westerberg I."/>
            <person name="Brannstrom I.O."/>
            <person name="Guillou S."/>
            <person name="Cros-Aarteil S."/>
            <person name="Calhoun S."/>
            <person name="Kuo A."/>
            <person name="Mondo S."/>
            <person name="Pangilinan J."/>
            <person name="Riley R."/>
            <person name="LaButti K."/>
            <person name="Andreopoulos B."/>
            <person name="Lipzen A."/>
            <person name="Chen C."/>
            <person name="Yanf M."/>
            <person name="Daum C."/>
            <person name="Ng V."/>
            <person name="Clum A."/>
            <person name="Steindorff A."/>
            <person name="Ohm R."/>
            <person name="Martin F."/>
            <person name="Silar P."/>
            <person name="Natvig D."/>
            <person name="Lalanne C."/>
            <person name="Gautier V."/>
            <person name="Ament-velasquez S.L."/>
            <person name="Kruys A."/>
            <person name="Hutchinson M.I."/>
            <person name="Powell A.J."/>
            <person name="Barry K."/>
            <person name="Miller A.N."/>
            <person name="Grigoriev I.V."/>
            <person name="Debuchy R."/>
            <person name="Gladieux P."/>
            <person name="Thoren M.H."/>
            <person name="Johannesson H."/>
        </authorList>
    </citation>
    <scope>NUCLEOTIDE SEQUENCE</scope>
    <source>
        <strain evidence="4">CBS 232.78</strain>
    </source>
</reference>
<evidence type="ECO:0000256" key="1">
    <source>
        <dbReference type="ARBA" id="ARBA00022630"/>
    </source>
</evidence>
<organism evidence="4 5">
    <name type="scientific">Podospora didyma</name>
    <dbReference type="NCBI Taxonomy" id="330526"/>
    <lineage>
        <taxon>Eukaryota</taxon>
        <taxon>Fungi</taxon>
        <taxon>Dikarya</taxon>
        <taxon>Ascomycota</taxon>
        <taxon>Pezizomycotina</taxon>
        <taxon>Sordariomycetes</taxon>
        <taxon>Sordariomycetidae</taxon>
        <taxon>Sordariales</taxon>
        <taxon>Podosporaceae</taxon>
        <taxon>Podospora</taxon>
    </lineage>
</organism>
<sequence length="577" mass="61945">MHPMTRSPTLKRSLAADPTSWNDACNIAAKDGGILFDKDAGALHVAVERVDGTGGVADSQLVGSGGGHGCISDLKGSSGFVEQSGLEVEATIDILIIGAGPTGLCAAKTILQHDANADLVLIDGRATVGGVWAIEQLYPNLRTNNLFTSMDFSDLPMETARFGVCDGQHISGEQMHAYLNAYAEHFDVSRRIRFNAKATKISRRDSEGEGKGGWDVELDSGEILSCRKLIAATGVLNKPKLPHLEGQDEFDGTIQHTNELRLRPELGVLVTHAARPDPSMARAPHHAAYPDLHLPSPKLNPFWYGTSSGVLNYGTDFLALLKSGQVRVRRADISHLSNHTVHLVDEPTSSGPAKLAVDAIITATGYSSQRALTFSPSSLAADLGIPTTSPSSESIALWSRFNAVADSHITALFPSLISPAAVHTPAKLDKTTPWRLYRGIAPPGLAAAGDRSLVFLGMFSNIANITRIEMQCLWALAYLTGAKLAHLHASDKEGVFCEAATLQRWAQYRAPRGHGASYPDLVFDQLPYCDVLLHDLGLATRGKKGALRELLEPYSPVGYKGVVEECLGKEKNGREVK</sequence>
<name>A0AAE0K1Q5_9PEZI</name>
<evidence type="ECO:0008006" key="6">
    <source>
        <dbReference type="Google" id="ProtNLM"/>
    </source>
</evidence>
<dbReference type="GO" id="GO:0016491">
    <property type="term" value="F:oxidoreductase activity"/>
    <property type="evidence" value="ECO:0007669"/>
    <property type="project" value="UniProtKB-KW"/>
</dbReference>
<dbReference type="EMBL" id="JAULSW010000010">
    <property type="protein sequence ID" value="KAK3368438.1"/>
    <property type="molecule type" value="Genomic_DNA"/>
</dbReference>
<dbReference type="InterPro" id="IPR036188">
    <property type="entry name" value="FAD/NAD-bd_sf"/>
</dbReference>
<evidence type="ECO:0000313" key="4">
    <source>
        <dbReference type="EMBL" id="KAK3368438.1"/>
    </source>
</evidence>
<dbReference type="Proteomes" id="UP001285441">
    <property type="component" value="Unassembled WGS sequence"/>
</dbReference>
<gene>
    <name evidence="4" type="ORF">B0H63DRAFT_565128</name>
</gene>
<accession>A0AAE0K1Q5</accession>
<keyword evidence="3" id="KW-0560">Oxidoreductase</keyword>
<dbReference type="Pfam" id="PF13738">
    <property type="entry name" value="Pyr_redox_3"/>
    <property type="match status" value="1"/>
</dbReference>
<reference evidence="4" key="1">
    <citation type="journal article" date="2023" name="Mol. Phylogenet. Evol.">
        <title>Genome-scale phylogeny and comparative genomics of the fungal order Sordariales.</title>
        <authorList>
            <person name="Hensen N."/>
            <person name="Bonometti L."/>
            <person name="Westerberg I."/>
            <person name="Brannstrom I.O."/>
            <person name="Guillou S."/>
            <person name="Cros-Aarteil S."/>
            <person name="Calhoun S."/>
            <person name="Haridas S."/>
            <person name="Kuo A."/>
            <person name="Mondo S."/>
            <person name="Pangilinan J."/>
            <person name="Riley R."/>
            <person name="LaButti K."/>
            <person name="Andreopoulos B."/>
            <person name="Lipzen A."/>
            <person name="Chen C."/>
            <person name="Yan M."/>
            <person name="Daum C."/>
            <person name="Ng V."/>
            <person name="Clum A."/>
            <person name="Steindorff A."/>
            <person name="Ohm R.A."/>
            <person name="Martin F."/>
            <person name="Silar P."/>
            <person name="Natvig D.O."/>
            <person name="Lalanne C."/>
            <person name="Gautier V."/>
            <person name="Ament-Velasquez S.L."/>
            <person name="Kruys A."/>
            <person name="Hutchinson M.I."/>
            <person name="Powell A.J."/>
            <person name="Barry K."/>
            <person name="Miller A.N."/>
            <person name="Grigoriev I.V."/>
            <person name="Debuchy R."/>
            <person name="Gladieux P."/>
            <person name="Hiltunen Thoren M."/>
            <person name="Johannesson H."/>
        </authorList>
    </citation>
    <scope>NUCLEOTIDE SEQUENCE</scope>
    <source>
        <strain evidence="4">CBS 232.78</strain>
    </source>
</reference>
<evidence type="ECO:0000256" key="3">
    <source>
        <dbReference type="ARBA" id="ARBA00023002"/>
    </source>
</evidence>
<dbReference type="PANTHER" id="PTHR23023">
    <property type="entry name" value="DIMETHYLANILINE MONOOXYGENASE"/>
    <property type="match status" value="1"/>
</dbReference>
<keyword evidence="1" id="KW-0285">Flavoprotein</keyword>